<proteinExistence type="inferred from homology"/>
<dbReference type="EMBL" id="JABFUC010000015">
    <property type="protein sequence ID" value="MCG6659395.1"/>
    <property type="molecule type" value="Genomic_DNA"/>
</dbReference>
<gene>
    <name evidence="5" type="ORF">HOP52_16685</name>
</gene>
<name>A0ABS9PC89_9GAMM</name>
<evidence type="ECO:0000256" key="4">
    <source>
        <dbReference type="ARBA" id="ARBA00023118"/>
    </source>
</evidence>
<dbReference type="Proteomes" id="UP000814385">
    <property type="component" value="Unassembled WGS sequence"/>
</dbReference>
<protein>
    <recommendedName>
        <fullName evidence="2">CRISPR system Cms protein Csm4</fullName>
    </recommendedName>
</protein>
<evidence type="ECO:0000313" key="6">
    <source>
        <dbReference type="Proteomes" id="UP000814385"/>
    </source>
</evidence>
<sequence length="325" mass="35157">MSRYRLTIEPLTAFATPLKGDTLFGQLCWTLRHLNGLETLTACLAGYGKGRPFLVVSDALPHGFLPRPTLPAHLIGFNMADASNRKAAKRRQWLPESKSGEPLETWHQHLVACGHQDDGKVPAPHLEEQSHNTINRLTNTTGTGQFAPYSRSVSHYAPGTRLDLYVVLDDRLEVATLKQLMARCGQQGFGKEATTGLGKFRVVSCEALPEPASARHWLTLGPCVPAADTEENDAWVARESFYSLHVRFGRHGDLAAVSGQPYKNPVIMAQTGALMTRHAPAALTWVGTGLGGNGELSRALPETVHQGYAPAVPVSAGASLDKEVA</sequence>
<dbReference type="NCBIfam" id="TIGR01903">
    <property type="entry name" value="cas5_csm4"/>
    <property type="match status" value="1"/>
</dbReference>
<evidence type="ECO:0000313" key="5">
    <source>
        <dbReference type="EMBL" id="MCG6659395.1"/>
    </source>
</evidence>
<evidence type="ECO:0000256" key="3">
    <source>
        <dbReference type="ARBA" id="ARBA00022884"/>
    </source>
</evidence>
<dbReference type="InterPro" id="IPR005510">
    <property type="entry name" value="Csm4"/>
</dbReference>
<keyword evidence="4" id="KW-0051">Antiviral defense</keyword>
<keyword evidence="3" id="KW-0694">RNA-binding</keyword>
<dbReference type="RefSeq" id="WP_238978543.1">
    <property type="nucleotide sequence ID" value="NZ_JABFUC010000015.1"/>
</dbReference>
<accession>A0ABS9PC89</accession>
<keyword evidence="6" id="KW-1185">Reference proteome</keyword>
<reference evidence="5 6" key="1">
    <citation type="submission" date="2020-05" db="EMBL/GenBank/DDBJ databases">
        <title>Comparative genomic analysis of denitrifying bacteria from Halomonas genus.</title>
        <authorList>
            <person name="Wang L."/>
            <person name="Shao Z."/>
        </authorList>
    </citation>
    <scope>NUCLEOTIDE SEQUENCE [LARGE SCALE GENOMIC DNA]</scope>
    <source>
        <strain evidence="5 6">A4</strain>
    </source>
</reference>
<comment type="similarity">
    <text evidence="1">Belongs to the CRISPR-associated Csm4 family.</text>
</comment>
<evidence type="ECO:0000256" key="2">
    <source>
        <dbReference type="ARBA" id="ARBA00016109"/>
    </source>
</evidence>
<comment type="caution">
    <text evidence="5">The sequence shown here is derived from an EMBL/GenBank/DDBJ whole genome shotgun (WGS) entry which is preliminary data.</text>
</comment>
<organism evidence="5 6">
    <name type="scientific">Billgrantia campisalis</name>
    <dbReference type="NCBI Taxonomy" id="74661"/>
    <lineage>
        <taxon>Bacteria</taxon>
        <taxon>Pseudomonadati</taxon>
        <taxon>Pseudomonadota</taxon>
        <taxon>Gammaproteobacteria</taxon>
        <taxon>Oceanospirillales</taxon>
        <taxon>Halomonadaceae</taxon>
        <taxon>Billgrantia</taxon>
    </lineage>
</organism>
<evidence type="ECO:0000256" key="1">
    <source>
        <dbReference type="ARBA" id="ARBA00005772"/>
    </source>
</evidence>